<gene>
    <name evidence="1" type="ORF">Micbo1qcDRAFT_153858</name>
</gene>
<accession>A0A136ILC3</accession>
<dbReference type="AlphaFoldDB" id="A0A136ILC3"/>
<sequence length="486" mass="54205">MKRTCLGYRDQIDLIFRDETSHVQARSRQRRAYTGVSSNYFRLPSSSWSHAFADVLQLPITLSPSMEEAAVSHFYYATLETMSDEDPVHFLHSQLPSLYAKGSPESALRLATEAISYAASRQYLRQGALVARERYAKAVKAIRQAVQDPVEAQNPAVLYAILLLSGYETMIGDLESHLAWGTHLDGAAAVARIQAASHGNSDLSRKIFSFIHKGTVLSHMQSCQPMSETSVLFTATTTASHENPEEALFSLAAKIPNLQHRSSHILAQPPTVKESQVQRLLECARRIDRDLLDWADAVRETWPYTVAVDIDQVSDLSYTPREIHRYPSFYTARVWNCYRVSRLIVQSILHRANVRLSEFEGASKNAHHEIEESEEQSNMLVNDICASVPFLLGNDLSKMKLLPTTSTVVATEAKNREHAPAPGRFSLILPLRVACSASSVPRAQKDWMRLQLQLMAECGEPQAHLAGLTGSQILRGGSDSIRFDCV</sequence>
<keyword evidence="2" id="KW-1185">Reference proteome</keyword>
<proteinExistence type="predicted"/>
<protein>
    <recommendedName>
        <fullName evidence="3">C6 zinc finger domain protein</fullName>
    </recommendedName>
</protein>
<dbReference type="Proteomes" id="UP000070501">
    <property type="component" value="Unassembled WGS sequence"/>
</dbReference>
<evidence type="ECO:0000313" key="2">
    <source>
        <dbReference type="Proteomes" id="UP000070501"/>
    </source>
</evidence>
<dbReference type="OrthoDB" id="4220372at2759"/>
<name>A0A136ILC3_9PEZI</name>
<dbReference type="InParanoid" id="A0A136ILC3"/>
<dbReference type="PANTHER" id="PTHR38791">
    <property type="entry name" value="ZN(II)2CYS6 TRANSCRIPTION FACTOR (EUROFUNG)-RELATED-RELATED"/>
    <property type="match status" value="1"/>
</dbReference>
<dbReference type="EMBL" id="KQ964275">
    <property type="protein sequence ID" value="KXJ85756.1"/>
    <property type="molecule type" value="Genomic_DNA"/>
</dbReference>
<dbReference type="STRING" id="196109.A0A136ILC3"/>
<evidence type="ECO:0000313" key="1">
    <source>
        <dbReference type="EMBL" id="KXJ85756.1"/>
    </source>
</evidence>
<dbReference type="PANTHER" id="PTHR38791:SF13">
    <property type="entry name" value="ZN(2)-C6 FUNGAL-TYPE DOMAIN-CONTAINING PROTEIN"/>
    <property type="match status" value="1"/>
</dbReference>
<reference evidence="2" key="1">
    <citation type="submission" date="2016-02" db="EMBL/GenBank/DDBJ databases">
        <title>Draft genome sequence of Microdochium bolleyi, a fungal endophyte of beachgrass.</title>
        <authorList>
            <consortium name="DOE Joint Genome Institute"/>
            <person name="David A.S."/>
            <person name="May G."/>
            <person name="Haridas S."/>
            <person name="Lim J."/>
            <person name="Wang M."/>
            <person name="Labutti K."/>
            <person name="Lipzen A."/>
            <person name="Barry K."/>
            <person name="Grigoriev I.V."/>
        </authorList>
    </citation>
    <scope>NUCLEOTIDE SEQUENCE [LARGE SCALE GENOMIC DNA]</scope>
    <source>
        <strain evidence="2">J235TASD1</strain>
    </source>
</reference>
<dbReference type="InterPro" id="IPR053175">
    <property type="entry name" value="DHMBA_Reg_Transcription_Factor"/>
</dbReference>
<organism evidence="1 2">
    <name type="scientific">Microdochium bolleyi</name>
    <dbReference type="NCBI Taxonomy" id="196109"/>
    <lineage>
        <taxon>Eukaryota</taxon>
        <taxon>Fungi</taxon>
        <taxon>Dikarya</taxon>
        <taxon>Ascomycota</taxon>
        <taxon>Pezizomycotina</taxon>
        <taxon>Sordariomycetes</taxon>
        <taxon>Xylariomycetidae</taxon>
        <taxon>Xylariales</taxon>
        <taxon>Microdochiaceae</taxon>
        <taxon>Microdochium</taxon>
    </lineage>
</organism>
<evidence type="ECO:0008006" key="3">
    <source>
        <dbReference type="Google" id="ProtNLM"/>
    </source>
</evidence>